<organism evidence="3 4">
    <name type="scientific">Chlamydomonas eustigma</name>
    <dbReference type="NCBI Taxonomy" id="1157962"/>
    <lineage>
        <taxon>Eukaryota</taxon>
        <taxon>Viridiplantae</taxon>
        <taxon>Chlorophyta</taxon>
        <taxon>core chlorophytes</taxon>
        <taxon>Chlorophyceae</taxon>
        <taxon>CS clade</taxon>
        <taxon>Chlamydomonadales</taxon>
        <taxon>Chlamydomonadaceae</taxon>
        <taxon>Chlamydomonas</taxon>
    </lineage>
</organism>
<protein>
    <recommendedName>
        <fullName evidence="2">EF-hand domain-containing protein</fullName>
    </recommendedName>
</protein>
<feature type="region of interest" description="Disordered" evidence="1">
    <location>
        <begin position="28"/>
        <end position="51"/>
    </location>
</feature>
<dbReference type="SUPFAM" id="SSF47473">
    <property type="entry name" value="EF-hand"/>
    <property type="match status" value="1"/>
</dbReference>
<dbReference type="PROSITE" id="PS50222">
    <property type="entry name" value="EF_HAND_2"/>
    <property type="match status" value="1"/>
</dbReference>
<sequence length="144" mass="15704">MSHYGTELVQGRAHSALRKHLLADPENMGKRWANGDEDENDQKEGAQNDGIMESGTKAILQLMMAKYTSRGDGKMTTHELRALMKDVAQGVEPTDEEVEGVLGKVNVDSDGLIESSLLLNAMSYWMISVQKKNSAGGSCECVIC</sequence>
<keyword evidence="4" id="KW-1185">Reference proteome</keyword>
<evidence type="ECO:0000313" key="3">
    <source>
        <dbReference type="EMBL" id="GAX75280.1"/>
    </source>
</evidence>
<dbReference type="InterPro" id="IPR002048">
    <property type="entry name" value="EF_hand_dom"/>
</dbReference>
<feature type="domain" description="EF-hand" evidence="2">
    <location>
        <begin position="55"/>
        <end position="90"/>
    </location>
</feature>
<dbReference type="InterPro" id="IPR011992">
    <property type="entry name" value="EF-hand-dom_pair"/>
</dbReference>
<dbReference type="Proteomes" id="UP000232323">
    <property type="component" value="Unassembled WGS sequence"/>
</dbReference>
<evidence type="ECO:0000313" key="4">
    <source>
        <dbReference type="Proteomes" id="UP000232323"/>
    </source>
</evidence>
<proteinExistence type="predicted"/>
<accession>A0A250WXM1</accession>
<evidence type="ECO:0000259" key="2">
    <source>
        <dbReference type="PROSITE" id="PS50222"/>
    </source>
</evidence>
<comment type="caution">
    <text evidence="3">The sequence shown here is derived from an EMBL/GenBank/DDBJ whole genome shotgun (WGS) entry which is preliminary data.</text>
</comment>
<dbReference type="GO" id="GO:0005509">
    <property type="term" value="F:calcium ion binding"/>
    <property type="evidence" value="ECO:0007669"/>
    <property type="project" value="InterPro"/>
</dbReference>
<gene>
    <name evidence="3" type="ORF">CEUSTIGMA_g2725.t1</name>
</gene>
<dbReference type="AlphaFoldDB" id="A0A250WXM1"/>
<dbReference type="Gene3D" id="1.10.238.10">
    <property type="entry name" value="EF-hand"/>
    <property type="match status" value="1"/>
</dbReference>
<dbReference type="EMBL" id="BEGY01000011">
    <property type="protein sequence ID" value="GAX75280.1"/>
    <property type="molecule type" value="Genomic_DNA"/>
</dbReference>
<name>A0A250WXM1_9CHLO</name>
<reference evidence="3 4" key="1">
    <citation type="submission" date="2017-08" db="EMBL/GenBank/DDBJ databases">
        <title>Acidophilic green algal genome provides insights into adaptation to an acidic environment.</title>
        <authorList>
            <person name="Hirooka S."/>
            <person name="Hirose Y."/>
            <person name="Kanesaki Y."/>
            <person name="Higuchi S."/>
            <person name="Fujiwara T."/>
            <person name="Onuma R."/>
            <person name="Era A."/>
            <person name="Ohbayashi R."/>
            <person name="Uzuka A."/>
            <person name="Nozaki H."/>
            <person name="Yoshikawa H."/>
            <person name="Miyagishima S.Y."/>
        </authorList>
    </citation>
    <scope>NUCLEOTIDE SEQUENCE [LARGE SCALE GENOMIC DNA]</scope>
    <source>
        <strain evidence="3 4">NIES-2499</strain>
    </source>
</reference>
<evidence type="ECO:0000256" key="1">
    <source>
        <dbReference type="SAM" id="MobiDB-lite"/>
    </source>
</evidence>